<sequence>MRSLNFTAAAAALVFAAGAAKAADFPNSYSDQAYAPAVEEAWTGFYAGALLGYGLGDADGFEPDGFLGGLTVGVNYQIEQILVGAEGDIAYTGVSDEGTEDYSMDWVGTMRGRIGYAFDRFVVFGTGGFAWTNAEYDGPGGDDGYFHGGWVVGGGIEAALTGNISAKFDYLYMNFSEELYTPGGDIEPDLHTFRLGVNYKF</sequence>
<evidence type="ECO:0000256" key="2">
    <source>
        <dbReference type="ARBA" id="ARBA00022729"/>
    </source>
</evidence>
<evidence type="ECO:0000256" key="1">
    <source>
        <dbReference type="ARBA" id="ARBA00004442"/>
    </source>
</evidence>
<proteinExistence type="inferred from homology"/>
<dbReference type="EMBL" id="AP023361">
    <property type="protein sequence ID" value="BCJ90133.1"/>
    <property type="molecule type" value="Genomic_DNA"/>
</dbReference>
<dbReference type="InterPro" id="IPR027385">
    <property type="entry name" value="Beta-barrel_OMP"/>
</dbReference>
<feature type="domain" description="Outer membrane protein beta-barrel" evidence="7">
    <location>
        <begin position="10"/>
        <end position="201"/>
    </location>
</feature>
<protein>
    <submittedName>
        <fullName evidence="8">Membrane protein</fullName>
    </submittedName>
</protein>
<evidence type="ECO:0000259" key="7">
    <source>
        <dbReference type="Pfam" id="PF13505"/>
    </source>
</evidence>
<evidence type="ECO:0000256" key="5">
    <source>
        <dbReference type="ARBA" id="ARBA00038306"/>
    </source>
</evidence>
<dbReference type="Pfam" id="PF13505">
    <property type="entry name" value="OMP_b-brl"/>
    <property type="match status" value="1"/>
</dbReference>
<evidence type="ECO:0000256" key="3">
    <source>
        <dbReference type="ARBA" id="ARBA00023136"/>
    </source>
</evidence>
<evidence type="ECO:0000313" key="8">
    <source>
        <dbReference type="EMBL" id="BCJ90133.1"/>
    </source>
</evidence>
<comment type="similarity">
    <text evidence="5">Belongs to the Omp25/RopB family.</text>
</comment>
<keyword evidence="3" id="KW-0472">Membrane</keyword>
<dbReference type="InterPro" id="IPR051692">
    <property type="entry name" value="OMP-like"/>
</dbReference>
<name>A0A6S6QG83_9HYPH</name>
<dbReference type="PANTHER" id="PTHR34001:SF3">
    <property type="entry name" value="BLL7405 PROTEIN"/>
    <property type="match status" value="1"/>
</dbReference>
<organism evidence="8 9">
    <name type="scientific">Terrihabitans soli</name>
    <dbReference type="NCBI Taxonomy" id="708113"/>
    <lineage>
        <taxon>Bacteria</taxon>
        <taxon>Pseudomonadati</taxon>
        <taxon>Pseudomonadota</taxon>
        <taxon>Alphaproteobacteria</taxon>
        <taxon>Hyphomicrobiales</taxon>
        <taxon>Terrihabitans</taxon>
    </lineage>
</organism>
<dbReference type="GO" id="GO:0009279">
    <property type="term" value="C:cell outer membrane"/>
    <property type="evidence" value="ECO:0007669"/>
    <property type="project" value="UniProtKB-SubCell"/>
</dbReference>
<evidence type="ECO:0000313" key="9">
    <source>
        <dbReference type="Proteomes" id="UP000515317"/>
    </source>
</evidence>
<accession>A0A6S6QG83</accession>
<keyword evidence="9" id="KW-1185">Reference proteome</keyword>
<evidence type="ECO:0000256" key="4">
    <source>
        <dbReference type="ARBA" id="ARBA00023237"/>
    </source>
</evidence>
<dbReference type="AlphaFoldDB" id="A0A6S6QG83"/>
<dbReference type="Gene3D" id="2.40.160.20">
    <property type="match status" value="1"/>
</dbReference>
<dbReference type="InterPro" id="IPR011250">
    <property type="entry name" value="OMP/PagP_B-barrel"/>
</dbReference>
<dbReference type="Proteomes" id="UP000515317">
    <property type="component" value="Chromosome"/>
</dbReference>
<reference evidence="8 9" key="1">
    <citation type="submission" date="2020-08" db="EMBL/GenBank/DDBJ databases">
        <title>Genome sequence of Rhizobiales bacterium strain IZ6.</title>
        <authorList>
            <person name="Nakai R."/>
            <person name="Naganuma T."/>
        </authorList>
    </citation>
    <scope>NUCLEOTIDE SEQUENCE [LARGE SCALE GENOMIC DNA]</scope>
    <source>
        <strain evidence="8 9">IZ6</strain>
    </source>
</reference>
<dbReference type="RefSeq" id="WP_222876786.1">
    <property type="nucleotide sequence ID" value="NZ_AP023361.1"/>
</dbReference>
<feature type="signal peptide" evidence="6">
    <location>
        <begin position="1"/>
        <end position="22"/>
    </location>
</feature>
<keyword evidence="2 6" id="KW-0732">Signal</keyword>
<dbReference type="KEGG" id="tso:IZ6_08680"/>
<gene>
    <name evidence="8" type="ORF">IZ6_08680</name>
</gene>
<evidence type="ECO:0000256" key="6">
    <source>
        <dbReference type="SAM" id="SignalP"/>
    </source>
</evidence>
<dbReference type="PANTHER" id="PTHR34001">
    <property type="entry name" value="BLL7405 PROTEIN"/>
    <property type="match status" value="1"/>
</dbReference>
<comment type="subcellular location">
    <subcellularLocation>
        <location evidence="1">Cell outer membrane</location>
    </subcellularLocation>
</comment>
<feature type="chain" id="PRO_5027937545" evidence="6">
    <location>
        <begin position="23"/>
        <end position="201"/>
    </location>
</feature>
<keyword evidence="4" id="KW-0998">Cell outer membrane</keyword>
<dbReference type="SUPFAM" id="SSF56925">
    <property type="entry name" value="OMPA-like"/>
    <property type="match status" value="1"/>
</dbReference>